<dbReference type="CDD" id="cd03822">
    <property type="entry name" value="GT4_mannosyltransferase-like"/>
    <property type="match status" value="1"/>
</dbReference>
<dbReference type="Pfam" id="PF13692">
    <property type="entry name" value="Glyco_trans_1_4"/>
    <property type="match status" value="1"/>
</dbReference>
<evidence type="ECO:0000259" key="2">
    <source>
        <dbReference type="Pfam" id="PF13439"/>
    </source>
</evidence>
<dbReference type="PANTHER" id="PTHR12526:SF572">
    <property type="entry name" value="BLL5144 PROTEIN"/>
    <property type="match status" value="1"/>
</dbReference>
<dbReference type="GO" id="GO:0016757">
    <property type="term" value="F:glycosyltransferase activity"/>
    <property type="evidence" value="ECO:0007669"/>
    <property type="project" value="UniProtKB-ARBA"/>
</dbReference>
<dbReference type="InterPro" id="IPR028098">
    <property type="entry name" value="Glyco_trans_4-like_N"/>
</dbReference>
<proteinExistence type="predicted"/>
<evidence type="ECO:0000313" key="4">
    <source>
        <dbReference type="Proteomes" id="UP000024329"/>
    </source>
</evidence>
<dbReference type="EMBL" id="JFYZ01000034">
    <property type="protein sequence ID" value="EZP77077.1"/>
    <property type="molecule type" value="Genomic_DNA"/>
</dbReference>
<protein>
    <submittedName>
        <fullName evidence="3">Glycosyl transferase family protein</fullName>
    </submittedName>
</protein>
<organism evidence="3 4">
    <name type="scientific">Novosphingobium resinovorum</name>
    <dbReference type="NCBI Taxonomy" id="158500"/>
    <lineage>
        <taxon>Bacteria</taxon>
        <taxon>Pseudomonadati</taxon>
        <taxon>Pseudomonadota</taxon>
        <taxon>Alphaproteobacteria</taxon>
        <taxon>Sphingomonadales</taxon>
        <taxon>Sphingomonadaceae</taxon>
        <taxon>Novosphingobium</taxon>
    </lineage>
</organism>
<dbReference type="PATRIC" id="fig|158500.4.peg.4472"/>
<reference evidence="3 4" key="1">
    <citation type="submission" date="2014-03" db="EMBL/GenBank/DDBJ databases">
        <title>Whole genome sequence of Novosphingobium resinovorum KF1.</title>
        <authorList>
            <person name="Gan H.M."/>
            <person name="Gan H.Y."/>
            <person name="Chew T.H."/>
            <person name="Savka M.A."/>
        </authorList>
    </citation>
    <scope>NUCLEOTIDE SEQUENCE [LARGE SCALE GENOMIC DNA]</scope>
    <source>
        <strain evidence="3 4">KF1</strain>
    </source>
</reference>
<keyword evidence="3" id="KW-0808">Transferase</keyword>
<feature type="region of interest" description="Disordered" evidence="1">
    <location>
        <begin position="749"/>
        <end position="768"/>
    </location>
</feature>
<comment type="caution">
    <text evidence="3">The sequence shown here is derived from an EMBL/GenBank/DDBJ whole genome shotgun (WGS) entry which is preliminary data.</text>
</comment>
<dbReference type="AlphaFoldDB" id="A0A031JLY8"/>
<dbReference type="Pfam" id="PF13439">
    <property type="entry name" value="Glyco_transf_4"/>
    <property type="match status" value="1"/>
</dbReference>
<feature type="domain" description="Glycosyltransferase subfamily 4-like N-terminal" evidence="2">
    <location>
        <begin position="25"/>
        <end position="177"/>
    </location>
</feature>
<sequence>MTIDLTPPPVRHVALIGNFPPRRCGIATFTADLHAALKAGDPDLTISTIALNDPGVHHDYPREVGYEIAQDNLSDYVAAAEHINALNPDIVCLQHEFGIFGGEAGDHLLALVDRLRAPIVTTLHTVLTDPTADQRRVMNALAQASSRIIVMTEMGRTILARDMGVPAHKIVVIPHGIPDMPFLDPAFEKHRFGLDGRRVALTFGLLSPNKGIEVMISALPQLVRDHPDLIYVVLGATHPHLVAREGEAYREDLARQVSALGLERNVRFVNEYVDTPTLQAWLSACDIYVTPYLTEAQITSGTLSYSVGLGKAVVSTPYWHAQELLSDECGVLVPFASPDALAKAVGDLLGDGRRRDELRRSAYQAGRAMTWPVVGASYLSLFAQARLGSPLATTLVGLRPSVTPAPEPSLDAIDRMTDGCGILQHSRSKVPDRRHGYCLDDNARALMLASEFALEGLDTPRAARLANIYASFVDFAWDEDAGRFRNFMGYDRDWLETEGSQDSFGRGLWALGRTAQATDDHGLKLWATALADKVIPASSFLQSPRAQAFATSGLAAFLAVYPGHRPARLLMETFSVRLLELLRANRRDDWIWFEPVLAYDNARLPEALLRAGRALARPDMVEEAIEALAWLAERQTAKEGHFRPIGTESFGLPHETPQAFDQQPLEAWATIEACALAFETTGDAQWLTHVETAYAWYLGANDLGLRLALPDGGCFDGLQVDRVNLNQGAESILAWQFAALAVRRLRARSDGSQNEEEGQEEGSVAACR</sequence>
<gene>
    <name evidence="3" type="ORF">BV97_04402</name>
</gene>
<dbReference type="SUPFAM" id="SSF53756">
    <property type="entry name" value="UDP-Glycosyltransferase/glycogen phosphorylase"/>
    <property type="match status" value="1"/>
</dbReference>
<dbReference type="InterPro" id="IPR008928">
    <property type="entry name" value="6-hairpin_glycosidase_sf"/>
</dbReference>
<name>A0A031JLY8_9SPHN</name>
<dbReference type="PANTHER" id="PTHR12526">
    <property type="entry name" value="GLYCOSYLTRANSFERASE"/>
    <property type="match status" value="1"/>
</dbReference>
<dbReference type="GO" id="GO:0005975">
    <property type="term" value="P:carbohydrate metabolic process"/>
    <property type="evidence" value="ECO:0007669"/>
    <property type="project" value="InterPro"/>
</dbReference>
<dbReference type="Proteomes" id="UP000024329">
    <property type="component" value="Unassembled WGS sequence"/>
</dbReference>
<evidence type="ECO:0000256" key="1">
    <source>
        <dbReference type="SAM" id="MobiDB-lite"/>
    </source>
</evidence>
<dbReference type="Gene3D" id="3.40.50.2000">
    <property type="entry name" value="Glycogen Phosphorylase B"/>
    <property type="match status" value="2"/>
</dbReference>
<dbReference type="SUPFAM" id="SSF48208">
    <property type="entry name" value="Six-hairpin glycosidases"/>
    <property type="match status" value="1"/>
</dbReference>
<accession>A0A031JLY8</accession>
<dbReference type="eggNOG" id="COG0438">
    <property type="taxonomic scope" value="Bacteria"/>
</dbReference>
<dbReference type="RefSeq" id="WP_036528733.1">
    <property type="nucleotide sequence ID" value="NZ_JFYZ01000034.1"/>
</dbReference>
<evidence type="ECO:0000313" key="3">
    <source>
        <dbReference type="EMBL" id="EZP77077.1"/>
    </source>
</evidence>